<reference evidence="7 8" key="1">
    <citation type="submission" date="2015-11" db="EMBL/GenBank/DDBJ databases">
        <title>The genome of Debaryomyces fabryi.</title>
        <authorList>
            <person name="Tafer H."/>
            <person name="Lopandic K."/>
        </authorList>
    </citation>
    <scope>NUCLEOTIDE SEQUENCE [LARGE SCALE GENOMIC DNA]</scope>
    <source>
        <strain evidence="7 8">CBS 789</strain>
    </source>
</reference>
<gene>
    <name evidence="7" type="ORF">AC631_05732</name>
</gene>
<dbReference type="GO" id="GO:0046872">
    <property type="term" value="F:metal ion binding"/>
    <property type="evidence" value="ECO:0007669"/>
    <property type="project" value="UniProtKB-KW"/>
</dbReference>
<dbReference type="InterPro" id="IPR011057">
    <property type="entry name" value="Mss4-like_sf"/>
</dbReference>
<dbReference type="AlphaFoldDB" id="A0A0V1PQJ3"/>
<keyword evidence="3 5" id="KW-0862">Zinc</keyword>
<dbReference type="EMBL" id="LMYN01000264">
    <property type="protein sequence ID" value="KRZ98512.1"/>
    <property type="molecule type" value="Genomic_DNA"/>
</dbReference>
<dbReference type="Gene3D" id="2.170.150.20">
    <property type="entry name" value="Peptide methionine sulfoxide reductase"/>
    <property type="match status" value="1"/>
</dbReference>
<protein>
    <recommendedName>
        <fullName evidence="5">Peptide-methionine (R)-S-oxide reductase</fullName>
        <ecNumber evidence="5">1.8.4.12</ecNumber>
    </recommendedName>
</protein>
<dbReference type="InterPro" id="IPR002579">
    <property type="entry name" value="Met_Sox_Rdtase_MsrB_dom"/>
</dbReference>
<evidence type="ECO:0000313" key="7">
    <source>
        <dbReference type="EMBL" id="KRZ98512.1"/>
    </source>
</evidence>
<comment type="catalytic activity">
    <reaction evidence="5">
        <text>L-methionyl-[protein] + [thioredoxin]-disulfide + H2O = L-methionyl-(R)-S-oxide-[protein] + [thioredoxin]-dithiol</text>
        <dbReference type="Rhea" id="RHEA:24164"/>
        <dbReference type="Rhea" id="RHEA-COMP:10698"/>
        <dbReference type="Rhea" id="RHEA-COMP:10700"/>
        <dbReference type="Rhea" id="RHEA-COMP:12313"/>
        <dbReference type="Rhea" id="RHEA-COMP:12314"/>
        <dbReference type="ChEBI" id="CHEBI:15377"/>
        <dbReference type="ChEBI" id="CHEBI:16044"/>
        <dbReference type="ChEBI" id="CHEBI:29950"/>
        <dbReference type="ChEBI" id="CHEBI:45764"/>
        <dbReference type="ChEBI" id="CHEBI:50058"/>
        <dbReference type="EC" id="1.8.4.12"/>
    </reaction>
</comment>
<sequence length="129" mass="14788">MTKSDEEWKAILSPQQFRVLRQQGTEAPYSGEYNSKPTTKTGVYECVACRNPLYKSLTKFDSNCGWPAFYEAIPGSLRILKDESHGMIREEMRCSKCDGHLGHIFRGEGYKNPTDERHCVNSVCLKFKE</sequence>
<dbReference type="PROSITE" id="PS51790">
    <property type="entry name" value="MSRB"/>
    <property type="match status" value="1"/>
</dbReference>
<evidence type="ECO:0000256" key="3">
    <source>
        <dbReference type="ARBA" id="ARBA00022833"/>
    </source>
</evidence>
<dbReference type="InterPro" id="IPR028427">
    <property type="entry name" value="Met_Sox_Rdtase_MsrB"/>
</dbReference>
<evidence type="ECO:0000256" key="2">
    <source>
        <dbReference type="ARBA" id="ARBA00022723"/>
    </source>
</evidence>
<comment type="cofactor">
    <cofactor evidence="5">
        <name>Zn(2+)</name>
        <dbReference type="ChEBI" id="CHEBI:29105"/>
    </cofactor>
    <text evidence="5">Binds 1 zinc ion per subunit.</text>
</comment>
<dbReference type="Pfam" id="PF01641">
    <property type="entry name" value="SelR"/>
    <property type="match status" value="1"/>
</dbReference>
<accession>A0A0V1PQJ3</accession>
<evidence type="ECO:0000256" key="4">
    <source>
        <dbReference type="ARBA" id="ARBA00023002"/>
    </source>
</evidence>
<dbReference type="GO" id="GO:0006979">
    <property type="term" value="P:response to oxidative stress"/>
    <property type="evidence" value="ECO:0007669"/>
    <property type="project" value="InterPro"/>
</dbReference>
<keyword evidence="2 5" id="KW-0479">Metal-binding</keyword>
<dbReference type="GO" id="GO:0033743">
    <property type="term" value="F:peptide-methionine (R)-S-oxide reductase activity"/>
    <property type="evidence" value="ECO:0007669"/>
    <property type="project" value="UniProtKB-EC"/>
</dbReference>
<dbReference type="PANTHER" id="PTHR46081">
    <property type="entry name" value="PEPTIDE METHIONINE SULFOXIDE REDUCTASE 2"/>
    <property type="match status" value="1"/>
</dbReference>
<dbReference type="GO" id="GO:0030091">
    <property type="term" value="P:protein repair"/>
    <property type="evidence" value="ECO:0007669"/>
    <property type="project" value="InterPro"/>
</dbReference>
<dbReference type="Proteomes" id="UP000054251">
    <property type="component" value="Unassembled WGS sequence"/>
</dbReference>
<evidence type="ECO:0000256" key="5">
    <source>
        <dbReference type="RuleBase" id="RU365044"/>
    </source>
</evidence>
<dbReference type="RefSeq" id="XP_015464615.1">
    <property type="nucleotide sequence ID" value="XM_015614561.1"/>
</dbReference>
<dbReference type="NCBIfam" id="TIGR00357">
    <property type="entry name" value="peptide-methionine (R)-S-oxide reductase MsrB"/>
    <property type="match status" value="1"/>
</dbReference>
<dbReference type="EC" id="1.8.4.12" evidence="5"/>
<name>A0A0V1PQJ3_9ASCO</name>
<comment type="similarity">
    <text evidence="1 5">Belongs to the MsrB Met sulfoxide reductase family.</text>
</comment>
<evidence type="ECO:0000259" key="6">
    <source>
        <dbReference type="PROSITE" id="PS51790"/>
    </source>
</evidence>
<keyword evidence="4 5" id="KW-0560">Oxidoreductase</keyword>
<keyword evidence="8" id="KW-1185">Reference proteome</keyword>
<dbReference type="OrthoDB" id="44061at2759"/>
<organism evidence="7 8">
    <name type="scientific">Debaryomyces fabryi</name>
    <dbReference type="NCBI Taxonomy" id="58627"/>
    <lineage>
        <taxon>Eukaryota</taxon>
        <taxon>Fungi</taxon>
        <taxon>Dikarya</taxon>
        <taxon>Ascomycota</taxon>
        <taxon>Saccharomycotina</taxon>
        <taxon>Pichiomycetes</taxon>
        <taxon>Debaryomycetaceae</taxon>
        <taxon>Debaryomyces</taxon>
    </lineage>
</organism>
<comment type="caution">
    <text evidence="7">The sequence shown here is derived from an EMBL/GenBank/DDBJ whole genome shotgun (WGS) entry which is preliminary data.</text>
</comment>
<evidence type="ECO:0000256" key="1">
    <source>
        <dbReference type="ARBA" id="ARBA00007174"/>
    </source>
</evidence>
<dbReference type="PANTHER" id="PTHR46081:SF8">
    <property type="entry name" value="PEPTIDE METHIONINE SULFOXIDE REDUCTASE 2"/>
    <property type="match status" value="1"/>
</dbReference>
<dbReference type="GeneID" id="26842741"/>
<evidence type="ECO:0000313" key="8">
    <source>
        <dbReference type="Proteomes" id="UP000054251"/>
    </source>
</evidence>
<proteinExistence type="inferred from homology"/>
<feature type="domain" description="MsrB" evidence="6">
    <location>
        <begin position="5"/>
        <end position="129"/>
    </location>
</feature>
<dbReference type="SUPFAM" id="SSF51316">
    <property type="entry name" value="Mss4-like"/>
    <property type="match status" value="1"/>
</dbReference>